<dbReference type="AlphaFoldDB" id="A0A0E9PXQ1"/>
<dbReference type="EMBL" id="GBXM01099328">
    <property type="protein sequence ID" value="JAH09249.1"/>
    <property type="molecule type" value="Transcribed_RNA"/>
</dbReference>
<proteinExistence type="predicted"/>
<protein>
    <submittedName>
        <fullName evidence="1">Uncharacterized protein</fullName>
    </submittedName>
</protein>
<name>A0A0E9PXQ1_ANGAN</name>
<sequence length="38" mass="4420">MIDSSISCHSKEPVPRQTKVSHLMHFNLELRVKVQDQT</sequence>
<reference evidence="1" key="2">
    <citation type="journal article" date="2015" name="Fish Shellfish Immunol.">
        <title>Early steps in the European eel (Anguilla anguilla)-Vibrio vulnificus interaction in the gills: Role of the RtxA13 toxin.</title>
        <authorList>
            <person name="Callol A."/>
            <person name="Pajuelo D."/>
            <person name="Ebbesson L."/>
            <person name="Teles M."/>
            <person name="MacKenzie S."/>
            <person name="Amaro C."/>
        </authorList>
    </citation>
    <scope>NUCLEOTIDE SEQUENCE</scope>
</reference>
<evidence type="ECO:0000313" key="1">
    <source>
        <dbReference type="EMBL" id="JAH09249.1"/>
    </source>
</evidence>
<accession>A0A0E9PXQ1</accession>
<organism evidence="1">
    <name type="scientific">Anguilla anguilla</name>
    <name type="common">European freshwater eel</name>
    <name type="synonym">Muraena anguilla</name>
    <dbReference type="NCBI Taxonomy" id="7936"/>
    <lineage>
        <taxon>Eukaryota</taxon>
        <taxon>Metazoa</taxon>
        <taxon>Chordata</taxon>
        <taxon>Craniata</taxon>
        <taxon>Vertebrata</taxon>
        <taxon>Euteleostomi</taxon>
        <taxon>Actinopterygii</taxon>
        <taxon>Neopterygii</taxon>
        <taxon>Teleostei</taxon>
        <taxon>Anguilliformes</taxon>
        <taxon>Anguillidae</taxon>
        <taxon>Anguilla</taxon>
    </lineage>
</organism>
<reference evidence="1" key="1">
    <citation type="submission" date="2014-11" db="EMBL/GenBank/DDBJ databases">
        <authorList>
            <person name="Amaro Gonzalez C."/>
        </authorList>
    </citation>
    <scope>NUCLEOTIDE SEQUENCE</scope>
</reference>